<dbReference type="AlphaFoldDB" id="A0A0F0LA44"/>
<name>A0A0F0LA44_9MICO</name>
<evidence type="ECO:0000256" key="1">
    <source>
        <dbReference type="SAM" id="Phobius"/>
    </source>
</evidence>
<evidence type="ECO:0000313" key="2">
    <source>
        <dbReference type="EMBL" id="KJL30067.1"/>
    </source>
</evidence>
<protein>
    <submittedName>
        <fullName evidence="2">Uncharacterized protein</fullName>
    </submittedName>
</protein>
<dbReference type="RefSeq" id="WP_045278614.1">
    <property type="nucleotide sequence ID" value="NZ_JYIW01000021.1"/>
</dbReference>
<dbReference type="Proteomes" id="UP000033640">
    <property type="component" value="Unassembled WGS sequence"/>
</dbReference>
<sequence length="348" mass="37069">MTRSGATSLSLSELMGAAFWTPLFSLLLAVVVCGFLLIALSRPGRAERRAAPLSDGAAMSVRARYRPAQRTLGIVAIVVTVLFIAEHLIRGYVLDVAAVVAWWRVAAVLWFALLGLGVVLGMILRRRTASSEQPVVPAARRTWTTFGPRRGLLLAGAVALILLVTTVVAGLASSPDREGQYAGLDIPIPNKPEIDPIRVPFFGWAYGVPVIIGLTALALVTWAVLHVNAARPYIRPETVAAERLLRREIAGDAVGIMIAGMLLATASAWRFVARAGSVSSLEIMGENDGSPYDATWRYAEAALAAGWAAPILEISAFVLLMLVASRLRRRDGASAGSADRAPDAAVTR</sequence>
<reference evidence="2 3" key="1">
    <citation type="submission" date="2015-02" db="EMBL/GenBank/DDBJ databases">
        <title>Draft genome sequences of ten Microbacterium spp. with emphasis on heavy metal contaminated environments.</title>
        <authorList>
            <person name="Corretto E."/>
        </authorList>
    </citation>
    <scope>NUCLEOTIDE SEQUENCE [LARGE SCALE GENOMIC DNA]</scope>
    <source>
        <strain evidence="2 3">BEL4b</strain>
    </source>
</reference>
<keyword evidence="1" id="KW-0812">Transmembrane</keyword>
<feature type="transmembrane region" description="Helical" evidence="1">
    <location>
        <begin position="151"/>
        <end position="172"/>
    </location>
</feature>
<keyword evidence="1" id="KW-0472">Membrane</keyword>
<feature type="transmembrane region" description="Helical" evidence="1">
    <location>
        <begin position="20"/>
        <end position="40"/>
    </location>
</feature>
<evidence type="ECO:0000313" key="3">
    <source>
        <dbReference type="Proteomes" id="UP000033640"/>
    </source>
</evidence>
<feature type="transmembrane region" description="Helical" evidence="1">
    <location>
        <begin position="71"/>
        <end position="89"/>
    </location>
</feature>
<dbReference type="PATRIC" id="fig|82380.11.peg.1241"/>
<feature type="transmembrane region" description="Helical" evidence="1">
    <location>
        <begin position="101"/>
        <end position="124"/>
    </location>
</feature>
<comment type="caution">
    <text evidence="2">The sequence shown here is derived from an EMBL/GenBank/DDBJ whole genome shotgun (WGS) entry which is preliminary data.</text>
</comment>
<feature type="transmembrane region" description="Helical" evidence="1">
    <location>
        <begin position="253"/>
        <end position="272"/>
    </location>
</feature>
<accession>A0A0F0LA44</accession>
<proteinExistence type="predicted"/>
<dbReference type="OrthoDB" id="5067075at2"/>
<feature type="transmembrane region" description="Helical" evidence="1">
    <location>
        <begin position="301"/>
        <end position="324"/>
    </location>
</feature>
<gene>
    <name evidence="2" type="ORF">RS83_01209</name>
</gene>
<keyword evidence="1" id="KW-1133">Transmembrane helix</keyword>
<dbReference type="EMBL" id="JYIW01000021">
    <property type="protein sequence ID" value="KJL30067.1"/>
    <property type="molecule type" value="Genomic_DNA"/>
</dbReference>
<feature type="transmembrane region" description="Helical" evidence="1">
    <location>
        <begin position="201"/>
        <end position="225"/>
    </location>
</feature>
<organism evidence="2 3">
    <name type="scientific">Microbacterium oxydans</name>
    <dbReference type="NCBI Taxonomy" id="82380"/>
    <lineage>
        <taxon>Bacteria</taxon>
        <taxon>Bacillati</taxon>
        <taxon>Actinomycetota</taxon>
        <taxon>Actinomycetes</taxon>
        <taxon>Micrococcales</taxon>
        <taxon>Microbacteriaceae</taxon>
        <taxon>Microbacterium</taxon>
    </lineage>
</organism>